<dbReference type="AlphaFoldDB" id="A0A2T2WSS8"/>
<dbReference type="EMBL" id="PXYT01000057">
    <property type="protein sequence ID" value="PSR25295.1"/>
    <property type="molecule type" value="Genomic_DNA"/>
</dbReference>
<name>A0A2T2WSS8_9FIRM</name>
<proteinExistence type="predicted"/>
<reference evidence="1 2" key="1">
    <citation type="journal article" date="2014" name="BMC Genomics">
        <title>Comparison of environmental and isolate Sulfobacillus genomes reveals diverse carbon, sulfur, nitrogen, and hydrogen metabolisms.</title>
        <authorList>
            <person name="Justice N.B."/>
            <person name="Norman A."/>
            <person name="Brown C.T."/>
            <person name="Singh A."/>
            <person name="Thomas B.C."/>
            <person name="Banfield J.F."/>
        </authorList>
    </citation>
    <scope>NUCLEOTIDE SEQUENCE [LARGE SCALE GENOMIC DNA]</scope>
    <source>
        <strain evidence="1">AMDSBA1</strain>
    </source>
</reference>
<evidence type="ECO:0000313" key="1">
    <source>
        <dbReference type="EMBL" id="PSR25295.1"/>
    </source>
</evidence>
<sequence>MGVWHFDVFWLGSMESTFNERNVCSKCWDPFIRQDIEIQEFQTRKKPKLERAISALSCGCANLDLGLIRWVSKEQEISQG</sequence>
<gene>
    <name evidence="1" type="ORF">C7B43_17165</name>
</gene>
<protein>
    <submittedName>
        <fullName evidence="1">Uncharacterized protein</fullName>
    </submittedName>
</protein>
<organism evidence="1 2">
    <name type="scientific">Sulfobacillus benefaciens</name>
    <dbReference type="NCBI Taxonomy" id="453960"/>
    <lineage>
        <taxon>Bacteria</taxon>
        <taxon>Bacillati</taxon>
        <taxon>Bacillota</taxon>
        <taxon>Clostridia</taxon>
        <taxon>Eubacteriales</taxon>
        <taxon>Clostridiales Family XVII. Incertae Sedis</taxon>
        <taxon>Sulfobacillus</taxon>
    </lineage>
</organism>
<dbReference type="Proteomes" id="UP000242699">
    <property type="component" value="Unassembled WGS sequence"/>
</dbReference>
<accession>A0A2T2WSS8</accession>
<comment type="caution">
    <text evidence="1">The sequence shown here is derived from an EMBL/GenBank/DDBJ whole genome shotgun (WGS) entry which is preliminary data.</text>
</comment>
<evidence type="ECO:0000313" key="2">
    <source>
        <dbReference type="Proteomes" id="UP000242699"/>
    </source>
</evidence>